<name>A0A1E5FYS6_9FIRM</name>
<gene>
    <name evidence="2" type="ORF">BHF68_11315</name>
</gene>
<proteinExistence type="predicted"/>
<keyword evidence="3" id="KW-1185">Reference proteome</keyword>
<feature type="domain" description="Methyltransferase" evidence="1">
    <location>
        <begin position="54"/>
        <end position="180"/>
    </location>
</feature>
<dbReference type="PANTHER" id="PTHR44068">
    <property type="entry name" value="ZGC:194242"/>
    <property type="match status" value="1"/>
</dbReference>
<dbReference type="InterPro" id="IPR029063">
    <property type="entry name" value="SAM-dependent_MTases_sf"/>
</dbReference>
<organism evidence="2 3">
    <name type="scientific">Desulfuribacillus alkaliarsenatis</name>
    <dbReference type="NCBI Taxonomy" id="766136"/>
    <lineage>
        <taxon>Bacteria</taxon>
        <taxon>Bacillati</taxon>
        <taxon>Bacillota</taxon>
        <taxon>Desulfuribacillia</taxon>
        <taxon>Desulfuribacillales</taxon>
        <taxon>Desulfuribacillaceae</taxon>
        <taxon>Desulfuribacillus</taxon>
    </lineage>
</organism>
<protein>
    <recommendedName>
        <fullName evidence="1">Methyltransferase domain-containing protein</fullName>
    </recommendedName>
</protein>
<dbReference type="InterPro" id="IPR025714">
    <property type="entry name" value="Methyltranfer_dom"/>
</dbReference>
<accession>A0A1E5FYS6</accession>
<evidence type="ECO:0000259" key="1">
    <source>
        <dbReference type="Pfam" id="PF13847"/>
    </source>
</evidence>
<sequence length="258" mass="28878">MVENINEEIVKALDGDDGRLYPYIPYLLQDLWDIGTNPQTVIGLLKDNNIAIGKDTRVLDLGCGKGAVSVQLAKAFGVSVYGIDAMGAFIQEAIAKADEYGVSELCQFEVKDIRDVVQEGKLYDIVIFGAVSPTIVYGNYQDAISSLTKCIKPGGNLILDDGYIEDDSDYQDSRVCKYSELMGLFSSNGFTCIEERYETETVDLNEYYTERIRIRANELSAEYPEQAELFMGYVESQEQECDILANKLVCATWLFKYV</sequence>
<dbReference type="PANTHER" id="PTHR44068:SF11">
    <property type="entry name" value="GERANYL DIPHOSPHATE 2-C-METHYLTRANSFERASE"/>
    <property type="match status" value="1"/>
</dbReference>
<dbReference type="EMBL" id="MIJE01000035">
    <property type="protein sequence ID" value="OEF95688.1"/>
    <property type="molecule type" value="Genomic_DNA"/>
</dbReference>
<dbReference type="Gene3D" id="3.40.50.150">
    <property type="entry name" value="Vaccinia Virus protein VP39"/>
    <property type="match status" value="1"/>
</dbReference>
<dbReference type="Proteomes" id="UP000094296">
    <property type="component" value="Unassembled WGS sequence"/>
</dbReference>
<reference evidence="2 3" key="1">
    <citation type="submission" date="2016-09" db="EMBL/GenBank/DDBJ databases">
        <title>Draft genome sequence for the type strain of Desulfuribacillus alkaliarsenatis AHT28, an obligately anaerobic, sulfidogenic bacterium isolated from Russian soda lake sediments.</title>
        <authorList>
            <person name="Abin C.A."/>
            <person name="Hollibaugh J.T."/>
        </authorList>
    </citation>
    <scope>NUCLEOTIDE SEQUENCE [LARGE SCALE GENOMIC DNA]</scope>
    <source>
        <strain evidence="2 3">AHT28</strain>
    </source>
</reference>
<dbReference type="STRING" id="766136.BHF68_11315"/>
<evidence type="ECO:0000313" key="2">
    <source>
        <dbReference type="EMBL" id="OEF95688.1"/>
    </source>
</evidence>
<dbReference type="CDD" id="cd02440">
    <property type="entry name" value="AdoMet_MTases"/>
    <property type="match status" value="1"/>
</dbReference>
<dbReference type="Pfam" id="PF13847">
    <property type="entry name" value="Methyltransf_31"/>
    <property type="match status" value="1"/>
</dbReference>
<dbReference type="InterPro" id="IPR050447">
    <property type="entry name" value="Erg6_SMT_methyltransf"/>
</dbReference>
<evidence type="ECO:0000313" key="3">
    <source>
        <dbReference type="Proteomes" id="UP000094296"/>
    </source>
</evidence>
<comment type="caution">
    <text evidence="2">The sequence shown here is derived from an EMBL/GenBank/DDBJ whole genome shotgun (WGS) entry which is preliminary data.</text>
</comment>
<dbReference type="AlphaFoldDB" id="A0A1E5FYS6"/>
<dbReference type="SUPFAM" id="SSF53335">
    <property type="entry name" value="S-adenosyl-L-methionine-dependent methyltransferases"/>
    <property type="match status" value="1"/>
</dbReference>